<feature type="domain" description="GAR" evidence="6">
    <location>
        <begin position="1747"/>
        <end position="1825"/>
    </location>
</feature>
<dbReference type="InterPro" id="IPR036534">
    <property type="entry name" value="GAR_dom_sf"/>
</dbReference>
<feature type="compositionally biased region" description="Low complexity" evidence="5">
    <location>
        <begin position="1686"/>
        <end position="1705"/>
    </location>
</feature>
<feature type="compositionally biased region" description="Low complexity" evidence="5">
    <location>
        <begin position="1576"/>
        <end position="1591"/>
    </location>
</feature>
<feature type="region of interest" description="Disordered" evidence="5">
    <location>
        <begin position="1529"/>
        <end position="1741"/>
    </location>
</feature>
<dbReference type="PANTHER" id="PTHR23159:SF31">
    <property type="entry name" value="CENTROSOME-ASSOCIATED PROTEIN CEP250 ISOFORM X1"/>
    <property type="match status" value="1"/>
</dbReference>
<evidence type="ECO:0000259" key="6">
    <source>
        <dbReference type="PROSITE" id="PS51460"/>
    </source>
</evidence>
<name>A0A8H7Y0Y2_PSICU</name>
<feature type="compositionally biased region" description="Pro residues" evidence="5">
    <location>
        <begin position="1856"/>
        <end position="1870"/>
    </location>
</feature>
<dbReference type="EMBL" id="JAFIQS010000005">
    <property type="protein sequence ID" value="KAG5168989.1"/>
    <property type="molecule type" value="Genomic_DNA"/>
</dbReference>
<gene>
    <name evidence="7" type="ORF">JR316_005545</name>
</gene>
<dbReference type="PROSITE" id="PS51460">
    <property type="entry name" value="GAR"/>
    <property type="match status" value="1"/>
</dbReference>
<proteinExistence type="predicted"/>
<dbReference type="SUPFAM" id="SSF143575">
    <property type="entry name" value="GAS2 domain-like"/>
    <property type="match status" value="1"/>
</dbReference>
<feature type="region of interest" description="Disordered" evidence="5">
    <location>
        <begin position="1852"/>
        <end position="1952"/>
    </location>
</feature>
<comment type="subcellular location">
    <subcellularLocation>
        <location evidence="1">Cytoplasm</location>
        <location evidence="1">Cytoskeleton</location>
    </subcellularLocation>
</comment>
<feature type="compositionally biased region" description="Polar residues" evidence="5">
    <location>
        <begin position="1706"/>
        <end position="1724"/>
    </location>
</feature>
<accession>A0A8H7Y0Y2</accession>
<feature type="compositionally biased region" description="Low complexity" evidence="5">
    <location>
        <begin position="1536"/>
        <end position="1557"/>
    </location>
</feature>
<keyword evidence="3" id="KW-0206">Cytoskeleton</keyword>
<keyword evidence="4" id="KW-0175">Coiled coil</keyword>
<evidence type="ECO:0000256" key="1">
    <source>
        <dbReference type="ARBA" id="ARBA00004245"/>
    </source>
</evidence>
<feature type="compositionally biased region" description="Low complexity" evidence="5">
    <location>
        <begin position="1871"/>
        <end position="1881"/>
    </location>
</feature>
<feature type="compositionally biased region" description="Low complexity" evidence="5">
    <location>
        <begin position="1615"/>
        <end position="1631"/>
    </location>
</feature>
<feature type="compositionally biased region" description="Polar residues" evidence="5">
    <location>
        <begin position="1605"/>
        <end position="1614"/>
    </location>
</feature>
<sequence>MDDQAIASGAVSDLDTRVAPLNIPTTSSSTTSENKSAGEEQALESHEVIELQTFSDRKAWIEDKIKFLESLPPIDVFAGLEALKSSSEDIPGLPTRLELQRWVTEHDAIEKETEIFDTGELTKLRQLTKAATQRNLSPEDTDVIELTLTTIYGLDKLLHLLRDRSENLEMMAIRLTWEESRQQSWKERRQIIQDLETFSTSRARWNPSIYDTSTKMEEAPTLSRRASNASLASVGSDNTANSRAFSRTARFKLAEMLSRDAAQFSGRVTGLKHGKVAAAGKALDKLIDHSRKPVPDELLDEQDRLEEKCINEMENISKFTMNLVMQWRKADEVYVETMKDHTAASNLLEEIEIAKLHHPTARQSASFVSRIDTILKRLAVRGDPSAAASSFPHPEHPLLPDQKAANEALVRTLSNEIDKANQLAKKVDGIARDFRTAYEAVKRAEALVTGAEELSSTLSSFITKLEEGISTDEGDGSSPDLSTDRCLDPTRHSVFLAFLPSLLESTQRTIEEVRDTLNMAPSVLIGLELPGIDPKFKENAAVTVGNLALIRDKASSVRDSIVHTVARLRECRKISASINSKATMVKALKSQILDYIQQERWQQESGNMDPPPTPEGSTPSPFNTIGLNFDDSFLQIESQLKLEITDPLDALSANLQPQLLSCLKEMENRLQESLQKGNRFLRVLYAIREQAAAMKSTRDQFYQILSRIEDCKAQIQESIGITMGTTVDDSPMAEQKIIDIEVFEEDVTGFVNSLTHRIPFVSQHTIHRKTAVNPTSPSYMSTTYSASDVLDDFAIDIVSVDAGVRADSNTYAMRLCGELDTLKKARKHLNLAMKAKLVDRALKCANDDIDTITDELALQNSLLSSIPRNSVESIEQLISLSDTLGTLGNKSISIGKSFTPTRVVLREMDELSDVLDSSTRQSLFKSRNDAANNVELRLKNWDQGFAALKDSVLTALARERQHQEELKAAEERRQKAEAERRAAEEQERLRLEEEAKIAAEQRRILEEKLVEEQRIELERQRKALERVECERLAQEAAAAEQLALEKLEKQATATHAQELKDKLQKEEAERAKLERERIEMLAKIHEAELQLENERRLHAEREAAAVELEKERQLQMELQRKEDEAQRLAQEQKSRAQVEELVKQQKLQLEQLAQEQAQMLEIERLERHQEVEAHRINEEKSRRMKEEIEKQQETERQHIEDEKSLQIESIRAEAKRLAEEQTRRNEAELLERQHQLEKKRVDEERAAQAKIKELVESEALRAAEELAHRATLEDLTKQREAEKQRLVDELAKSETARALAEQALQMQLEQAAKEFRAAESSNKIDEADVFGNQATPNPSNLPRSKELARLQSQLVALRKRLRSIGLNEASRPSKSSSTLPTDEVYNKMQRDLSSLSSDFKTFPSDINDGTFNTDFNLLKAELEEAFVSLQDIGKLARVHNSVQACDAALSDLLEHIDSFPAAPLGVLSSSHRSVPTAAPAEQLLSRLNFTRKIVDDLVAKSESVIDDHRVRSEHSRIQQTWAELEEMANDRISGNRSRPSSTISRNSSRAGRNSNASMPAPSLPTQSRSTRKKDSYSNLSVSSVSMPSKGKMLAPPVPQTKTRRVTSGSNDLTASRSTSRLSSISSNRSVSGPLNSSLYGSTFASRQRTASLSSTVTTPTRTPSLSSRSRMASESKTIRSHSPALSEISNHSQSHSRSSLGPSRSTANPSTWSRAPRDSFSSIISRPRTVTPVKRPDAATRKKYVADPKSKLDMAVGDVVNQLPVGINVEGITESWRDQSGKYWIGNQDPKLCFCRILRSQTVMVRVGGGWSELSKFIKDHFAESFRIAPDSPRIGPQDKWISSTSLMESMSLKPLSPPPLSPPRAPHTPEPSFSFVPSFSLMTPSGHSPQSLKSSPSARGGSPLAPLQYIRKAEPENHSTNLLRPVTPSKPPQRGRTSNTNTPSRHSVWRP</sequence>
<evidence type="ECO:0000256" key="3">
    <source>
        <dbReference type="ARBA" id="ARBA00023212"/>
    </source>
</evidence>
<protein>
    <recommendedName>
        <fullName evidence="6">GAR domain-containing protein</fullName>
    </recommendedName>
</protein>
<dbReference type="Pfam" id="PF02187">
    <property type="entry name" value="GAS2"/>
    <property type="match status" value="1"/>
</dbReference>
<evidence type="ECO:0000256" key="2">
    <source>
        <dbReference type="ARBA" id="ARBA00022490"/>
    </source>
</evidence>
<dbReference type="SMART" id="SM00243">
    <property type="entry name" value="GAS2"/>
    <property type="match status" value="1"/>
</dbReference>
<feature type="coiled-coil region" evidence="4">
    <location>
        <begin position="1272"/>
        <end position="1321"/>
    </location>
</feature>
<dbReference type="GO" id="GO:0005856">
    <property type="term" value="C:cytoskeleton"/>
    <property type="evidence" value="ECO:0007669"/>
    <property type="project" value="UniProtKB-SubCell"/>
</dbReference>
<evidence type="ECO:0000256" key="4">
    <source>
        <dbReference type="SAM" id="Coils"/>
    </source>
</evidence>
<dbReference type="InterPro" id="IPR003108">
    <property type="entry name" value="GAR_dom"/>
</dbReference>
<keyword evidence="2" id="KW-0963">Cytoplasm</keyword>
<organism evidence="7">
    <name type="scientific">Psilocybe cubensis</name>
    <name type="common">Psychedelic mushroom</name>
    <name type="synonym">Stropharia cubensis</name>
    <dbReference type="NCBI Taxonomy" id="181762"/>
    <lineage>
        <taxon>Eukaryota</taxon>
        <taxon>Fungi</taxon>
        <taxon>Dikarya</taxon>
        <taxon>Basidiomycota</taxon>
        <taxon>Agaricomycotina</taxon>
        <taxon>Agaricomycetes</taxon>
        <taxon>Agaricomycetidae</taxon>
        <taxon>Agaricales</taxon>
        <taxon>Agaricineae</taxon>
        <taxon>Strophariaceae</taxon>
        <taxon>Psilocybe</taxon>
    </lineage>
</organism>
<comment type="caution">
    <text evidence="7">The sequence shown here is derived from an EMBL/GenBank/DDBJ whole genome shotgun (WGS) entry which is preliminary data.</text>
</comment>
<dbReference type="GO" id="GO:0008017">
    <property type="term" value="F:microtubule binding"/>
    <property type="evidence" value="ECO:0007669"/>
    <property type="project" value="InterPro"/>
</dbReference>
<reference evidence="7" key="1">
    <citation type="submission" date="2021-02" db="EMBL/GenBank/DDBJ databases">
        <title>Psilocybe cubensis genome.</title>
        <authorList>
            <person name="Mckernan K.J."/>
            <person name="Crawford S."/>
            <person name="Trippe A."/>
            <person name="Kane L.T."/>
            <person name="Mclaughlin S."/>
        </authorList>
    </citation>
    <scope>NUCLEOTIDE SEQUENCE [LARGE SCALE GENOMIC DNA]</scope>
    <source>
        <strain evidence="7">MGC-MH-2018</strain>
    </source>
</reference>
<dbReference type="Gene3D" id="3.30.920.20">
    <property type="entry name" value="Gas2-like domain"/>
    <property type="match status" value="1"/>
</dbReference>
<feature type="compositionally biased region" description="Polar residues" evidence="5">
    <location>
        <begin position="1632"/>
        <end position="1650"/>
    </location>
</feature>
<feature type="compositionally biased region" description="Polar residues" evidence="5">
    <location>
        <begin position="1936"/>
        <end position="1946"/>
    </location>
</feature>
<feature type="compositionally biased region" description="Polar residues" evidence="5">
    <location>
        <begin position="1882"/>
        <end position="1898"/>
    </location>
</feature>
<evidence type="ECO:0000313" key="7">
    <source>
        <dbReference type="EMBL" id="KAG5168989.1"/>
    </source>
</evidence>
<evidence type="ECO:0000256" key="5">
    <source>
        <dbReference type="SAM" id="MobiDB-lite"/>
    </source>
</evidence>
<feature type="coiled-coil region" evidence="4">
    <location>
        <begin position="952"/>
        <end position="1247"/>
    </location>
</feature>
<feature type="region of interest" description="Disordered" evidence="5">
    <location>
        <begin position="17"/>
        <end position="43"/>
    </location>
</feature>
<feature type="compositionally biased region" description="Low complexity" evidence="5">
    <location>
        <begin position="1651"/>
        <end position="1670"/>
    </location>
</feature>
<dbReference type="PANTHER" id="PTHR23159">
    <property type="entry name" value="CENTROSOMAL PROTEIN 2"/>
    <property type="match status" value="1"/>
</dbReference>